<dbReference type="AlphaFoldDB" id="A0A024TC41"/>
<dbReference type="EMBL" id="KI914009">
    <property type="protein sequence ID" value="ETV91569.1"/>
    <property type="molecule type" value="Genomic_DNA"/>
</dbReference>
<dbReference type="RefSeq" id="XP_008879837.1">
    <property type="nucleotide sequence ID" value="XM_008881615.1"/>
</dbReference>
<dbReference type="VEuPathDB" id="FungiDB:H310_13949"/>
<name>A0A024TC41_9STRA</name>
<organism evidence="1">
    <name type="scientific">Aphanomyces invadans</name>
    <dbReference type="NCBI Taxonomy" id="157072"/>
    <lineage>
        <taxon>Eukaryota</taxon>
        <taxon>Sar</taxon>
        <taxon>Stramenopiles</taxon>
        <taxon>Oomycota</taxon>
        <taxon>Saprolegniomycetes</taxon>
        <taxon>Saprolegniales</taxon>
        <taxon>Verrucalvaceae</taxon>
        <taxon>Aphanomyces</taxon>
    </lineage>
</organism>
<protein>
    <submittedName>
        <fullName evidence="1">Uncharacterized protein</fullName>
    </submittedName>
</protein>
<evidence type="ECO:0000313" key="1">
    <source>
        <dbReference type="EMBL" id="ETV91569.1"/>
    </source>
</evidence>
<reference evidence="1" key="1">
    <citation type="submission" date="2013-12" db="EMBL/GenBank/DDBJ databases">
        <title>The Genome Sequence of Aphanomyces invadans NJM9701.</title>
        <authorList>
            <consortium name="The Broad Institute Genomics Platform"/>
            <person name="Russ C."/>
            <person name="Tyler B."/>
            <person name="van West P."/>
            <person name="Dieguez-Uribeondo J."/>
            <person name="Young S.K."/>
            <person name="Zeng Q."/>
            <person name="Gargeya S."/>
            <person name="Fitzgerald M."/>
            <person name="Abouelleil A."/>
            <person name="Alvarado L."/>
            <person name="Chapman S.B."/>
            <person name="Gainer-Dewar J."/>
            <person name="Goldberg J."/>
            <person name="Griggs A."/>
            <person name="Gujja S."/>
            <person name="Hansen M."/>
            <person name="Howarth C."/>
            <person name="Imamovic A."/>
            <person name="Ireland A."/>
            <person name="Larimer J."/>
            <person name="McCowan C."/>
            <person name="Murphy C."/>
            <person name="Pearson M."/>
            <person name="Poon T.W."/>
            <person name="Priest M."/>
            <person name="Roberts A."/>
            <person name="Saif S."/>
            <person name="Shea T."/>
            <person name="Sykes S."/>
            <person name="Wortman J."/>
            <person name="Nusbaum C."/>
            <person name="Birren B."/>
        </authorList>
    </citation>
    <scope>NUCLEOTIDE SEQUENCE [LARGE SCALE GENOMIC DNA]</scope>
    <source>
        <strain evidence="1">NJM9701</strain>
    </source>
</reference>
<gene>
    <name evidence="1" type="ORF">H310_13949</name>
</gene>
<proteinExistence type="predicted"/>
<sequence>MDARMHCSECRRRNQLLMSGGDWFVELVPLPKCIRGRPGVRRRAAPVGATPPQSIQNLIRTWTAVLQLNTHQQFNRIWSFYNDSSLARARRSIPERRRALIAFLSC</sequence>
<dbReference type="GeneID" id="20090999"/>
<accession>A0A024TC41</accession>